<dbReference type="Pfam" id="PF00831">
    <property type="entry name" value="Ribosomal_L29"/>
    <property type="match status" value="1"/>
</dbReference>
<feature type="coiled-coil region" evidence="5">
    <location>
        <begin position="14"/>
        <end position="67"/>
    </location>
</feature>
<sequence>MAIYRVDDIRDLSIDEIENSIQDLKSELSKERSLLATGSAPENPGRIRELRRTIARLKTIKAEKEKENE</sequence>
<keyword evidence="3 4" id="KW-0687">Ribonucleoprotein</keyword>
<dbReference type="InterPro" id="IPR001854">
    <property type="entry name" value="Ribosomal_uL29"/>
</dbReference>
<evidence type="ECO:0000256" key="5">
    <source>
        <dbReference type="SAM" id="Coils"/>
    </source>
</evidence>
<dbReference type="SUPFAM" id="SSF46561">
    <property type="entry name" value="Ribosomal protein L29 (L29p)"/>
    <property type="match status" value="1"/>
</dbReference>
<protein>
    <recommendedName>
        <fullName evidence="4">Large ribosomal subunit protein uL29</fullName>
    </recommendedName>
</protein>
<dbReference type="EMBL" id="LNGD01000090">
    <property type="protein sequence ID" value="KYC49973.1"/>
    <property type="molecule type" value="Genomic_DNA"/>
</dbReference>
<dbReference type="GO" id="GO:0005840">
    <property type="term" value="C:ribosome"/>
    <property type="evidence" value="ECO:0007669"/>
    <property type="project" value="UniProtKB-KW"/>
</dbReference>
<comment type="caution">
    <text evidence="6">The sequence shown here is derived from an EMBL/GenBank/DDBJ whole genome shotgun (WGS) entry which is preliminary data.</text>
</comment>
<proteinExistence type="inferred from homology"/>
<evidence type="ECO:0000256" key="2">
    <source>
        <dbReference type="ARBA" id="ARBA00022980"/>
    </source>
</evidence>
<evidence type="ECO:0000313" key="7">
    <source>
        <dbReference type="Proteomes" id="UP000075578"/>
    </source>
</evidence>
<keyword evidence="5" id="KW-0175">Coiled coil</keyword>
<dbReference type="GO" id="GO:0006412">
    <property type="term" value="P:translation"/>
    <property type="evidence" value="ECO:0007669"/>
    <property type="project" value="UniProtKB-UniRule"/>
</dbReference>
<comment type="similarity">
    <text evidence="1 4">Belongs to the universal ribosomal protein uL29 family.</text>
</comment>
<name>A0A150IY93_9EURY</name>
<dbReference type="PROSITE" id="PS00579">
    <property type="entry name" value="RIBOSOMAL_L29"/>
    <property type="match status" value="1"/>
</dbReference>
<evidence type="ECO:0000256" key="4">
    <source>
        <dbReference type="HAMAP-Rule" id="MF_00374"/>
    </source>
</evidence>
<evidence type="ECO:0000256" key="1">
    <source>
        <dbReference type="ARBA" id="ARBA00009254"/>
    </source>
</evidence>
<dbReference type="InterPro" id="IPR018254">
    <property type="entry name" value="Ribosomal_uL29_CS"/>
</dbReference>
<keyword evidence="2 4" id="KW-0689">Ribosomal protein</keyword>
<dbReference type="CDD" id="cd00427">
    <property type="entry name" value="Ribosomal_L29_HIP"/>
    <property type="match status" value="1"/>
</dbReference>
<dbReference type="GO" id="GO:0003735">
    <property type="term" value="F:structural constituent of ribosome"/>
    <property type="evidence" value="ECO:0007669"/>
    <property type="project" value="InterPro"/>
</dbReference>
<dbReference type="NCBIfam" id="TIGR00012">
    <property type="entry name" value="L29"/>
    <property type="match status" value="1"/>
</dbReference>
<evidence type="ECO:0000313" key="6">
    <source>
        <dbReference type="EMBL" id="KYC49973.1"/>
    </source>
</evidence>
<dbReference type="Proteomes" id="UP000075578">
    <property type="component" value="Unassembled WGS sequence"/>
</dbReference>
<reference evidence="6 7" key="1">
    <citation type="journal article" date="2016" name="ISME J.">
        <title>Chasing the elusive Euryarchaeota class WSA2: genomes reveal a uniquely fastidious methyl-reducing methanogen.</title>
        <authorList>
            <person name="Nobu M.K."/>
            <person name="Narihiro T."/>
            <person name="Kuroda K."/>
            <person name="Mei R."/>
            <person name="Liu W.T."/>
        </authorList>
    </citation>
    <scope>NUCLEOTIDE SEQUENCE [LARGE SCALE GENOMIC DNA]</scope>
    <source>
        <strain evidence="6">U1lsi0528_Bin089</strain>
    </source>
</reference>
<dbReference type="AlphaFoldDB" id="A0A150IY93"/>
<accession>A0A150IY93</accession>
<dbReference type="PATRIC" id="fig|1705564.3.peg.1388"/>
<dbReference type="HAMAP" id="MF_00374">
    <property type="entry name" value="Ribosomal_uL29"/>
    <property type="match status" value="1"/>
</dbReference>
<evidence type="ECO:0000256" key="3">
    <source>
        <dbReference type="ARBA" id="ARBA00023274"/>
    </source>
</evidence>
<dbReference type="GO" id="GO:1990904">
    <property type="term" value="C:ribonucleoprotein complex"/>
    <property type="evidence" value="ECO:0007669"/>
    <property type="project" value="UniProtKB-KW"/>
</dbReference>
<dbReference type="InterPro" id="IPR036049">
    <property type="entry name" value="Ribosomal_uL29_sf"/>
</dbReference>
<gene>
    <name evidence="4" type="primary">rpl29</name>
    <name evidence="6" type="ORF">AMQ74_01331</name>
</gene>
<dbReference type="Gene3D" id="1.10.287.310">
    <property type="match status" value="1"/>
</dbReference>
<organism evidence="6 7">
    <name type="scientific">Candidatus Methanofastidiosum methylothiophilum</name>
    <dbReference type="NCBI Taxonomy" id="1705564"/>
    <lineage>
        <taxon>Archaea</taxon>
        <taxon>Methanobacteriati</taxon>
        <taxon>Methanobacteriota</taxon>
        <taxon>Stenosarchaea group</taxon>
        <taxon>Candidatus Methanofastidiosia</taxon>
        <taxon>Candidatus Methanofastidiosales</taxon>
        <taxon>Candidatus Methanofastidiosaceae</taxon>
        <taxon>Candidatus Methanofastidiosum</taxon>
    </lineage>
</organism>